<dbReference type="InterPro" id="IPR001466">
    <property type="entry name" value="Beta-lactam-related"/>
</dbReference>
<dbReference type="InterPro" id="IPR050789">
    <property type="entry name" value="Diverse_Enzym_Activities"/>
</dbReference>
<dbReference type="InterPro" id="IPR012338">
    <property type="entry name" value="Beta-lactam/transpept-like"/>
</dbReference>
<dbReference type="PANTHER" id="PTHR43283:SF7">
    <property type="entry name" value="BETA-LACTAMASE-RELATED DOMAIN-CONTAINING PROTEIN"/>
    <property type="match status" value="1"/>
</dbReference>
<dbReference type="AlphaFoldDB" id="A0A368VMP6"/>
<accession>A0A368VMP6</accession>
<gene>
    <name evidence="2" type="ORF">DFP97_119113</name>
</gene>
<organism evidence="2 3">
    <name type="scientific">Paenibacillus prosopidis</name>
    <dbReference type="NCBI Taxonomy" id="630520"/>
    <lineage>
        <taxon>Bacteria</taxon>
        <taxon>Bacillati</taxon>
        <taxon>Bacillota</taxon>
        <taxon>Bacilli</taxon>
        <taxon>Bacillales</taxon>
        <taxon>Paenibacillaceae</taxon>
        <taxon>Paenibacillus</taxon>
    </lineage>
</organism>
<comment type="caution">
    <text evidence="2">The sequence shown here is derived from an EMBL/GenBank/DDBJ whole genome shotgun (WGS) entry which is preliminary data.</text>
</comment>
<dbReference type="Gene3D" id="3.40.710.10">
    <property type="entry name" value="DD-peptidase/beta-lactamase superfamily"/>
    <property type="match status" value="1"/>
</dbReference>
<protein>
    <submittedName>
        <fullName evidence="2">CubicO group peptidase (Beta-lactamase class C family)</fullName>
    </submittedName>
</protein>
<dbReference type="EMBL" id="QPJD01000019">
    <property type="protein sequence ID" value="RCW42132.1"/>
    <property type="molecule type" value="Genomic_DNA"/>
</dbReference>
<name>A0A368VMP6_9BACL</name>
<reference evidence="2 3" key="1">
    <citation type="submission" date="2018-07" db="EMBL/GenBank/DDBJ databases">
        <title>Genomic Encyclopedia of Type Strains, Phase III (KMG-III): the genomes of soil and plant-associated and newly described type strains.</title>
        <authorList>
            <person name="Whitman W."/>
        </authorList>
    </citation>
    <scope>NUCLEOTIDE SEQUENCE [LARGE SCALE GENOMIC DNA]</scope>
    <source>
        <strain evidence="2 3">CECT 7506</strain>
    </source>
</reference>
<dbReference type="RefSeq" id="WP_114383398.1">
    <property type="nucleotide sequence ID" value="NZ_QPJD01000019.1"/>
</dbReference>
<evidence type="ECO:0000313" key="3">
    <source>
        <dbReference type="Proteomes" id="UP000252415"/>
    </source>
</evidence>
<dbReference type="PANTHER" id="PTHR43283">
    <property type="entry name" value="BETA-LACTAMASE-RELATED"/>
    <property type="match status" value="1"/>
</dbReference>
<dbReference type="SUPFAM" id="SSF56601">
    <property type="entry name" value="beta-lactamase/transpeptidase-like"/>
    <property type="match status" value="1"/>
</dbReference>
<sequence length="333" mass="37726">MILDNRISNHAFADLNEYVLETKNLISASAASTFIIQNDCIVNEWYAGFHDNSDGSRMVDAESQFNVASIRKTYLGIAISLALYEGKIKSLNDRVTDYLDDVNESVMSNTTIRHLLTHTHGLEGLHKRSFPPGSNWKYNNAGVNLLIQMIQKLFDQPLAHVMEERVFKPYGFMETGWRKHKKNKLVWMNESYAGDQGGEANLFVSTRELAAWGYIHLTKGKLEGKQIIPSKVFEQAVSIISPAHPHGSLPQHGFFWWVQDQPRPTSELGSDLPRGTYQSLGLYGNACIVIPECKAVVVRMINQTESNPPGYDYLKDIRTFGNIAYRCIRNLKR</sequence>
<dbReference type="Proteomes" id="UP000252415">
    <property type="component" value="Unassembled WGS sequence"/>
</dbReference>
<feature type="domain" description="Beta-lactamase-related" evidence="1">
    <location>
        <begin position="31"/>
        <end position="310"/>
    </location>
</feature>
<dbReference type="OrthoDB" id="2356735at2"/>
<evidence type="ECO:0000259" key="1">
    <source>
        <dbReference type="Pfam" id="PF00144"/>
    </source>
</evidence>
<proteinExistence type="predicted"/>
<dbReference type="Pfam" id="PF00144">
    <property type="entry name" value="Beta-lactamase"/>
    <property type="match status" value="1"/>
</dbReference>
<evidence type="ECO:0000313" key="2">
    <source>
        <dbReference type="EMBL" id="RCW42132.1"/>
    </source>
</evidence>
<keyword evidence="3" id="KW-1185">Reference proteome</keyword>